<reference evidence="1 2" key="1">
    <citation type="submission" date="2019-10" db="EMBL/GenBank/DDBJ databases">
        <title>Dictyobacter vulcani sp. nov., within the class Ktedonobacteria, isolated from soil of volcanic Mt. Zao.</title>
        <authorList>
            <person name="Zheng Y."/>
            <person name="Wang C.M."/>
            <person name="Sakai Y."/>
            <person name="Abe K."/>
            <person name="Yokota A."/>
            <person name="Yabe S."/>
        </authorList>
    </citation>
    <scope>NUCLEOTIDE SEQUENCE [LARGE SCALE GENOMIC DNA]</scope>
    <source>
        <strain evidence="1 2">W12</strain>
    </source>
</reference>
<dbReference type="RefSeq" id="WP_198925375.1">
    <property type="nucleotide sequence ID" value="NZ_BKZW01000002.1"/>
</dbReference>
<sequence>MVKIYAALQNSLACITQHGDDWLADLQLRDSEPQCIAVDPAHLERIYCGTNNHGLWYSIDAGANWKHVETGITHRQIMSVAVSPLEQVHGYGVVYAGTEPSAIFRSEDGGVNWHELTTLLQLPSAPTWSFPPRPYTSHIRWITPDPVQAGRVFAAAEAGALVRSLDGGQTWEDKKADGPFDTHTLIMHRLVPNRLYSAAGDGFMHPGNGFVQSDDGGDTWFRPDRGLQHHYLWSVAVDPADPDTIIISAAHGPQEAHNPMRAESAIYRRTGHNDWQQISAGLPATHGLLASVLATNEAEAGVFYAANNKGIFRSANAGLSWNELPIQWPANMSPGERIHALVIVPVYSADALDSR</sequence>
<name>A0A5J4KQI3_9CHLR</name>
<dbReference type="AlphaFoldDB" id="A0A5J4KQI3"/>
<dbReference type="Proteomes" id="UP000326912">
    <property type="component" value="Unassembled WGS sequence"/>
</dbReference>
<protein>
    <submittedName>
        <fullName evidence="1">Glycosyl hydrolase</fullName>
    </submittedName>
</protein>
<organism evidence="1 2">
    <name type="scientific">Dictyobacter vulcani</name>
    <dbReference type="NCBI Taxonomy" id="2607529"/>
    <lineage>
        <taxon>Bacteria</taxon>
        <taxon>Bacillati</taxon>
        <taxon>Chloroflexota</taxon>
        <taxon>Ktedonobacteria</taxon>
        <taxon>Ktedonobacterales</taxon>
        <taxon>Dictyobacteraceae</taxon>
        <taxon>Dictyobacter</taxon>
    </lineage>
</organism>
<dbReference type="InterPro" id="IPR052025">
    <property type="entry name" value="Xyloglucanase_GH74"/>
</dbReference>
<comment type="caution">
    <text evidence="1">The sequence shown here is derived from an EMBL/GenBank/DDBJ whole genome shotgun (WGS) entry which is preliminary data.</text>
</comment>
<gene>
    <name evidence="1" type="ORF">KDW_40250</name>
</gene>
<dbReference type="CDD" id="cd15482">
    <property type="entry name" value="Sialidase_non-viral"/>
    <property type="match status" value="1"/>
</dbReference>
<accession>A0A5J4KQI3</accession>
<keyword evidence="2" id="KW-1185">Reference proteome</keyword>
<keyword evidence="1" id="KW-0378">Hydrolase</keyword>
<evidence type="ECO:0000313" key="1">
    <source>
        <dbReference type="EMBL" id="GER89863.1"/>
    </source>
</evidence>
<dbReference type="InterPro" id="IPR015943">
    <property type="entry name" value="WD40/YVTN_repeat-like_dom_sf"/>
</dbReference>
<dbReference type="GO" id="GO:0016787">
    <property type="term" value="F:hydrolase activity"/>
    <property type="evidence" value="ECO:0007669"/>
    <property type="project" value="UniProtKB-KW"/>
</dbReference>
<dbReference type="EMBL" id="BKZW01000002">
    <property type="protein sequence ID" value="GER89863.1"/>
    <property type="molecule type" value="Genomic_DNA"/>
</dbReference>
<dbReference type="PANTHER" id="PTHR43739">
    <property type="entry name" value="XYLOGLUCANASE (EUROFUNG)"/>
    <property type="match status" value="1"/>
</dbReference>
<dbReference type="GO" id="GO:0010411">
    <property type="term" value="P:xyloglucan metabolic process"/>
    <property type="evidence" value="ECO:0007669"/>
    <property type="project" value="TreeGrafter"/>
</dbReference>
<proteinExistence type="predicted"/>
<dbReference type="SUPFAM" id="SSF110296">
    <property type="entry name" value="Oligoxyloglucan reducing end-specific cellobiohydrolase"/>
    <property type="match status" value="1"/>
</dbReference>
<evidence type="ECO:0000313" key="2">
    <source>
        <dbReference type="Proteomes" id="UP000326912"/>
    </source>
</evidence>
<dbReference type="Gene3D" id="2.130.10.10">
    <property type="entry name" value="YVTN repeat-like/Quinoprotein amine dehydrogenase"/>
    <property type="match status" value="1"/>
</dbReference>
<dbReference type="PANTHER" id="PTHR43739:SF5">
    <property type="entry name" value="EXO-ALPHA-SIALIDASE"/>
    <property type="match status" value="1"/>
</dbReference>